<dbReference type="SUPFAM" id="SSF55729">
    <property type="entry name" value="Acyl-CoA N-acyltransferases (Nat)"/>
    <property type="match status" value="1"/>
</dbReference>
<proteinExistence type="predicted"/>
<dbReference type="GO" id="GO:0016747">
    <property type="term" value="F:acyltransferase activity, transferring groups other than amino-acyl groups"/>
    <property type="evidence" value="ECO:0007669"/>
    <property type="project" value="InterPro"/>
</dbReference>
<dbReference type="EMBL" id="FQVN01000001">
    <property type="protein sequence ID" value="SHE45425.1"/>
    <property type="molecule type" value="Genomic_DNA"/>
</dbReference>
<feature type="domain" description="N-acetyltransferase" evidence="2">
    <location>
        <begin position="46"/>
        <end position="110"/>
    </location>
</feature>
<dbReference type="InterPro" id="IPR025540">
    <property type="entry name" value="FlK"/>
</dbReference>
<dbReference type="Pfam" id="PF00583">
    <property type="entry name" value="Acetyltransf_1"/>
    <property type="match status" value="1"/>
</dbReference>
<feature type="domain" description="Fluoroacetyl-CoA-specific thioesterase-like" evidence="3">
    <location>
        <begin position="190"/>
        <end position="293"/>
    </location>
</feature>
<name>A0A1M4TLZ4_STRHI</name>
<accession>A0A1M4TLZ4</accession>
<dbReference type="Proteomes" id="UP000184501">
    <property type="component" value="Unassembled WGS sequence"/>
</dbReference>
<evidence type="ECO:0000313" key="5">
    <source>
        <dbReference type="Proteomes" id="UP000184501"/>
    </source>
</evidence>
<dbReference type="Pfam" id="PF22636">
    <property type="entry name" value="FlK"/>
    <property type="match status" value="1"/>
</dbReference>
<evidence type="ECO:0000259" key="2">
    <source>
        <dbReference type="Pfam" id="PF00583"/>
    </source>
</evidence>
<dbReference type="STRING" id="2017.SAMN05444320_101132"/>
<sequence length="307" mass="32064">MRPDEDDLLASATRLHLEQVTYDTHFGSVSLRPGAAGHLAREIRTALDTGDGLWFAERAARPVAFVSLQPPPRAGWAAPLVAARAPAYLGCLAVAEGERGRGVGVALADLAPRRGSGERRGRRPGAPRRHEPVVRPVLAPTGPPPAVDDLAPTPRTALTRWFSPPVGAAVPSLGGMNVVVGLQATVELVVDRSDTAGAVGSGDVPVLATPRLLTLAEAATVAALAGRLAPATTTVGNRVELEHLLPSPVGERVAVRATLVEVDGRRLRFEVRGVDGRGELIARGGITRVVVDRARFLTPPNPPSPSS</sequence>
<dbReference type="Gene3D" id="3.40.630.30">
    <property type="match status" value="1"/>
</dbReference>
<organism evidence="4 5">
    <name type="scientific">Streptoalloteichus hindustanus</name>
    <dbReference type="NCBI Taxonomy" id="2017"/>
    <lineage>
        <taxon>Bacteria</taxon>
        <taxon>Bacillati</taxon>
        <taxon>Actinomycetota</taxon>
        <taxon>Actinomycetes</taxon>
        <taxon>Pseudonocardiales</taxon>
        <taxon>Pseudonocardiaceae</taxon>
        <taxon>Streptoalloteichus</taxon>
    </lineage>
</organism>
<dbReference type="RefSeq" id="WP_234995463.1">
    <property type="nucleotide sequence ID" value="NZ_FQVN01000001.1"/>
</dbReference>
<evidence type="ECO:0000259" key="3">
    <source>
        <dbReference type="Pfam" id="PF22636"/>
    </source>
</evidence>
<dbReference type="InterPro" id="IPR029069">
    <property type="entry name" value="HotDog_dom_sf"/>
</dbReference>
<feature type="region of interest" description="Disordered" evidence="1">
    <location>
        <begin position="113"/>
        <end position="146"/>
    </location>
</feature>
<reference evidence="4 5" key="1">
    <citation type="submission" date="2016-11" db="EMBL/GenBank/DDBJ databases">
        <authorList>
            <person name="Jaros S."/>
            <person name="Januszkiewicz K."/>
            <person name="Wedrychowicz H."/>
        </authorList>
    </citation>
    <scope>NUCLEOTIDE SEQUENCE [LARGE SCALE GENOMIC DNA]</scope>
    <source>
        <strain evidence="4 5">DSM 44523</strain>
    </source>
</reference>
<dbReference type="SUPFAM" id="SSF54637">
    <property type="entry name" value="Thioesterase/thiol ester dehydrase-isomerase"/>
    <property type="match status" value="1"/>
</dbReference>
<dbReference type="CDD" id="cd04301">
    <property type="entry name" value="NAT_SF"/>
    <property type="match status" value="1"/>
</dbReference>
<dbReference type="InterPro" id="IPR054485">
    <property type="entry name" value="FlK-like_dom"/>
</dbReference>
<evidence type="ECO:0000313" key="4">
    <source>
        <dbReference type="EMBL" id="SHE45425.1"/>
    </source>
</evidence>
<dbReference type="PANTHER" id="PTHR36934">
    <property type="entry name" value="BLR0278 PROTEIN"/>
    <property type="match status" value="1"/>
</dbReference>
<protein>
    <submittedName>
        <fullName evidence="4">Predicted thioesterase</fullName>
    </submittedName>
</protein>
<gene>
    <name evidence="4" type="ORF">SAMN05444320_101132</name>
</gene>
<evidence type="ECO:0000256" key="1">
    <source>
        <dbReference type="SAM" id="MobiDB-lite"/>
    </source>
</evidence>
<dbReference type="AlphaFoldDB" id="A0A1M4TLZ4"/>
<dbReference type="PANTHER" id="PTHR36934:SF1">
    <property type="entry name" value="THIOESTERASE DOMAIN-CONTAINING PROTEIN"/>
    <property type="match status" value="1"/>
</dbReference>
<keyword evidence="5" id="KW-1185">Reference proteome</keyword>
<dbReference type="InterPro" id="IPR000182">
    <property type="entry name" value="GNAT_dom"/>
</dbReference>
<dbReference type="Gene3D" id="3.10.129.10">
    <property type="entry name" value="Hotdog Thioesterase"/>
    <property type="match status" value="1"/>
</dbReference>
<dbReference type="InterPro" id="IPR016181">
    <property type="entry name" value="Acyl_CoA_acyltransferase"/>
</dbReference>